<evidence type="ECO:0000259" key="1">
    <source>
        <dbReference type="Pfam" id="PF01182"/>
    </source>
</evidence>
<dbReference type="GO" id="GO:0005975">
    <property type="term" value="P:carbohydrate metabolic process"/>
    <property type="evidence" value="ECO:0007669"/>
    <property type="project" value="InterPro"/>
</dbReference>
<gene>
    <name evidence="2" type="ORF">CTAYLR_009389</name>
</gene>
<dbReference type="InterPro" id="IPR006148">
    <property type="entry name" value="Glc/Gal-6P_isomerase"/>
</dbReference>
<evidence type="ECO:0000313" key="2">
    <source>
        <dbReference type="EMBL" id="KAJ8609688.1"/>
    </source>
</evidence>
<dbReference type="Pfam" id="PF01182">
    <property type="entry name" value="Glucosamine_iso"/>
    <property type="match status" value="1"/>
</dbReference>
<dbReference type="InterPro" id="IPR039104">
    <property type="entry name" value="6PGL"/>
</dbReference>
<feature type="domain" description="Glucosamine/galactosamine-6-phosphate isomerase" evidence="1">
    <location>
        <begin position="61"/>
        <end position="269"/>
    </location>
</feature>
<dbReference type="Gene3D" id="3.40.50.1360">
    <property type="match status" value="1"/>
</dbReference>
<dbReference type="AlphaFoldDB" id="A0AAD7ULI3"/>
<evidence type="ECO:0000313" key="3">
    <source>
        <dbReference type="Proteomes" id="UP001230188"/>
    </source>
</evidence>
<dbReference type="SUPFAM" id="SSF100950">
    <property type="entry name" value="NagB/RpiA/CoA transferase-like"/>
    <property type="match status" value="1"/>
</dbReference>
<reference evidence="2" key="1">
    <citation type="submission" date="2023-01" db="EMBL/GenBank/DDBJ databases">
        <title>Metagenome sequencing of chrysophaentin producing Chrysophaeum taylorii.</title>
        <authorList>
            <person name="Davison J."/>
            <person name="Bewley C."/>
        </authorList>
    </citation>
    <scope>NUCLEOTIDE SEQUENCE</scope>
    <source>
        <strain evidence="2">NIES-1699</strain>
    </source>
</reference>
<dbReference type="PANTHER" id="PTHR11054">
    <property type="entry name" value="6-PHOSPHOGLUCONOLACTONASE"/>
    <property type="match status" value="1"/>
</dbReference>
<dbReference type="PANTHER" id="PTHR11054:SF0">
    <property type="entry name" value="6-PHOSPHOGLUCONOLACTONASE"/>
    <property type="match status" value="1"/>
</dbReference>
<organism evidence="2 3">
    <name type="scientific">Chrysophaeum taylorii</name>
    <dbReference type="NCBI Taxonomy" id="2483200"/>
    <lineage>
        <taxon>Eukaryota</taxon>
        <taxon>Sar</taxon>
        <taxon>Stramenopiles</taxon>
        <taxon>Ochrophyta</taxon>
        <taxon>Pelagophyceae</taxon>
        <taxon>Pelagomonadales</taxon>
        <taxon>Pelagomonadaceae</taxon>
        <taxon>Chrysophaeum</taxon>
    </lineage>
</organism>
<sequence>MKSVVRSLVLSSVVLGSAWGLIAPGIAPGIRRQSLVAMSECVEEFTITREIKAVRVFDGDFADEICDMVMNVGSAMIEKKGSFSLAIPGGSVVTALGRLDDDAFDFDKMHVFFCNEQIGENKCYEGALESFVEAKGVPLENVHGVGEGEPAEVAERYGNLLCSHPSIDNDGALPSIDMVLLGTGADGHCGSLYPNSPEIKQTGSGKLVYGIDEKKSVAMSMDLFCAAKVGIVSAAGAGRSEMVAKALSGEFGDWDCPAALVDCREETYWFVDEDSIADFNDIEEDLEDEEEGD</sequence>
<keyword evidence="3" id="KW-1185">Reference proteome</keyword>
<accession>A0AAD7ULI3</accession>
<protein>
    <recommendedName>
        <fullName evidence="1">Glucosamine/galactosamine-6-phosphate isomerase domain-containing protein</fullName>
    </recommendedName>
</protein>
<dbReference type="EMBL" id="JAQMWT010000135">
    <property type="protein sequence ID" value="KAJ8609688.1"/>
    <property type="molecule type" value="Genomic_DNA"/>
</dbReference>
<comment type="caution">
    <text evidence="2">The sequence shown here is derived from an EMBL/GenBank/DDBJ whole genome shotgun (WGS) entry which is preliminary data.</text>
</comment>
<proteinExistence type="predicted"/>
<dbReference type="Proteomes" id="UP001230188">
    <property type="component" value="Unassembled WGS sequence"/>
</dbReference>
<dbReference type="InterPro" id="IPR037171">
    <property type="entry name" value="NagB/RpiA_transferase-like"/>
</dbReference>
<name>A0AAD7ULI3_9STRA</name>